<evidence type="ECO:0000256" key="2">
    <source>
        <dbReference type="ARBA" id="ARBA00004629"/>
    </source>
</evidence>
<dbReference type="AlphaFoldDB" id="A0A2Y9ICV2"/>
<dbReference type="RefSeq" id="XP_022346527.1">
    <property type="nucleotide sequence ID" value="XM_022490819.1"/>
</dbReference>
<dbReference type="GO" id="GO:0000444">
    <property type="term" value="C:MIS12/MIND type complex"/>
    <property type="evidence" value="ECO:0007669"/>
    <property type="project" value="InterPro"/>
</dbReference>
<dbReference type="KEGG" id="elk:111138880"/>
<feature type="coiled-coil region" evidence="10">
    <location>
        <begin position="261"/>
        <end position="295"/>
    </location>
</feature>
<evidence type="ECO:0000256" key="5">
    <source>
        <dbReference type="ARBA" id="ARBA00022776"/>
    </source>
</evidence>
<organism evidence="12 13">
    <name type="scientific">Enhydra lutris kenyoni</name>
    <name type="common">northern sea otter</name>
    <dbReference type="NCBI Taxonomy" id="391180"/>
    <lineage>
        <taxon>Eukaryota</taxon>
        <taxon>Metazoa</taxon>
        <taxon>Chordata</taxon>
        <taxon>Craniata</taxon>
        <taxon>Vertebrata</taxon>
        <taxon>Euteleostomi</taxon>
        <taxon>Mammalia</taxon>
        <taxon>Eutheria</taxon>
        <taxon>Laurasiatheria</taxon>
        <taxon>Carnivora</taxon>
        <taxon>Caniformia</taxon>
        <taxon>Musteloidea</taxon>
        <taxon>Mustelidae</taxon>
        <taxon>Lutrinae</taxon>
        <taxon>Enhydra</taxon>
    </lineage>
</organism>
<name>A0A2Y9ICV2_ENHLU</name>
<proteinExistence type="predicted"/>
<dbReference type="GO" id="GO:0005634">
    <property type="term" value="C:nucleus"/>
    <property type="evidence" value="ECO:0007669"/>
    <property type="project" value="UniProtKB-SubCell"/>
</dbReference>
<evidence type="ECO:0000313" key="14">
    <source>
        <dbReference type="RefSeq" id="XP_022346806.1"/>
    </source>
</evidence>
<keyword evidence="9" id="KW-0137">Centromere</keyword>
<protein>
    <submittedName>
        <fullName evidence="14">Polyamine-modulated factor 1 isoform X1</fullName>
    </submittedName>
    <submittedName>
        <fullName evidence="13">Uncharacterized protein LOC111138880</fullName>
    </submittedName>
</protein>
<accession>A0A2Y9ICV2</accession>
<dbReference type="GeneID" id="111138880"/>
<evidence type="ECO:0000256" key="4">
    <source>
        <dbReference type="ARBA" id="ARBA00022618"/>
    </source>
</evidence>
<dbReference type="STRING" id="391180.A0A2Y9ICV2"/>
<dbReference type="InterPro" id="IPR007128">
    <property type="entry name" value="PMF1/Nnf1"/>
</dbReference>
<evidence type="ECO:0000256" key="10">
    <source>
        <dbReference type="SAM" id="Coils"/>
    </source>
</evidence>
<dbReference type="KEGG" id="elk:111139014"/>
<keyword evidence="12" id="KW-1185">Reference proteome</keyword>
<dbReference type="Pfam" id="PF03980">
    <property type="entry name" value="Nnf1"/>
    <property type="match status" value="1"/>
</dbReference>
<dbReference type="PANTHER" id="PTHR15459">
    <property type="entry name" value="POLYAMINE-MODULATED FACTOR 1"/>
    <property type="match status" value="1"/>
</dbReference>
<evidence type="ECO:0000256" key="7">
    <source>
        <dbReference type="ARBA" id="ARBA00023242"/>
    </source>
</evidence>
<keyword evidence="3" id="KW-0158">Chromosome</keyword>
<dbReference type="Proteomes" id="UP000248482">
    <property type="component" value="Unplaced"/>
</dbReference>
<evidence type="ECO:0000313" key="13">
    <source>
        <dbReference type="RefSeq" id="XP_022346527.1"/>
    </source>
</evidence>
<sequence length="321" mass="35768">MPERRTGAHSDPLPASGPRGGAGSRVRAKSFRSHNYPVSVQPAWPDVLRRHIPRVATDCVASGAGRTQDAWAPPRLKGAALCPCSCSRGQGLAPTGAGVQRGPSRRRDRPLTWSRWQRLAGRLPEIKVWPPACASFQGVRARAAVAGRQWRRACGAFPDRGPQPPGAPGSYQRFSDCYRRLCQLQPDVTQRIHDKFVAQLQASIREEISEIKAEGNLEAVLDALDRIVEEGKDRTEPAWRPSGIPEADVRSAAVPYFLQQRDALQRRVHRQEAENRRLAEAVLAGRRQLEQLEQRARARQKAWQALHREQKELLGVLGEPE</sequence>
<keyword evidence="6" id="KW-0995">Kinetochore</keyword>
<evidence type="ECO:0000256" key="11">
    <source>
        <dbReference type="SAM" id="MobiDB-lite"/>
    </source>
</evidence>
<evidence type="ECO:0000313" key="12">
    <source>
        <dbReference type="Proteomes" id="UP000248482"/>
    </source>
</evidence>
<dbReference type="PANTHER" id="PTHR15459:SF3">
    <property type="entry name" value="POLYAMINE-MODULATED FACTOR 1"/>
    <property type="match status" value="1"/>
</dbReference>
<feature type="region of interest" description="Disordered" evidence="11">
    <location>
        <begin position="1"/>
        <end position="30"/>
    </location>
</feature>
<evidence type="ECO:0000256" key="8">
    <source>
        <dbReference type="ARBA" id="ARBA00023306"/>
    </source>
</evidence>
<evidence type="ECO:0000256" key="3">
    <source>
        <dbReference type="ARBA" id="ARBA00022454"/>
    </source>
</evidence>
<keyword evidence="7" id="KW-0539">Nucleus</keyword>
<reference evidence="13 14" key="1">
    <citation type="submission" date="2025-04" db="UniProtKB">
        <authorList>
            <consortium name="RefSeq"/>
        </authorList>
    </citation>
    <scope>IDENTIFICATION</scope>
    <source>
        <tissue evidence="13 14">Blood</tissue>
    </source>
</reference>
<dbReference type="GO" id="GO:0007059">
    <property type="term" value="P:chromosome segregation"/>
    <property type="evidence" value="ECO:0007669"/>
    <property type="project" value="TreeGrafter"/>
</dbReference>
<keyword evidence="10" id="KW-0175">Coiled coil</keyword>
<keyword evidence="5" id="KW-0498">Mitosis</keyword>
<evidence type="ECO:0000256" key="1">
    <source>
        <dbReference type="ARBA" id="ARBA00004123"/>
    </source>
</evidence>
<dbReference type="GO" id="GO:0051301">
    <property type="term" value="P:cell division"/>
    <property type="evidence" value="ECO:0007669"/>
    <property type="project" value="UniProtKB-KW"/>
</dbReference>
<evidence type="ECO:0000256" key="6">
    <source>
        <dbReference type="ARBA" id="ARBA00022838"/>
    </source>
</evidence>
<comment type="subcellular location">
    <subcellularLocation>
        <location evidence="2">Chromosome</location>
        <location evidence="2">Centromere</location>
        <location evidence="2">Kinetochore</location>
    </subcellularLocation>
    <subcellularLocation>
        <location evidence="1">Nucleus</location>
    </subcellularLocation>
</comment>
<dbReference type="RefSeq" id="XP_022346806.1">
    <property type="nucleotide sequence ID" value="XM_022491098.1"/>
</dbReference>
<keyword evidence="8" id="KW-0131">Cell cycle</keyword>
<gene>
    <name evidence="13" type="primary">LOC111138880</name>
    <name evidence="14" type="synonym">LOC111139014</name>
</gene>
<keyword evidence="4" id="KW-0132">Cell division</keyword>
<dbReference type="OrthoDB" id="18453at2759"/>
<evidence type="ECO:0000256" key="9">
    <source>
        <dbReference type="ARBA" id="ARBA00023328"/>
    </source>
</evidence>